<dbReference type="Proteomes" id="UP000025227">
    <property type="component" value="Unplaced"/>
</dbReference>
<proteinExistence type="predicted"/>
<evidence type="ECO:0000313" key="2">
    <source>
        <dbReference type="Proteomes" id="UP000025227"/>
    </source>
</evidence>
<accession>A0A7I4YUW0</accession>
<dbReference type="AlphaFoldDB" id="A0A7I4YUW0"/>
<organism evidence="2 3">
    <name type="scientific">Haemonchus contortus</name>
    <name type="common">Barber pole worm</name>
    <dbReference type="NCBI Taxonomy" id="6289"/>
    <lineage>
        <taxon>Eukaryota</taxon>
        <taxon>Metazoa</taxon>
        <taxon>Ecdysozoa</taxon>
        <taxon>Nematoda</taxon>
        <taxon>Chromadorea</taxon>
        <taxon>Rhabditida</taxon>
        <taxon>Rhabditina</taxon>
        <taxon>Rhabditomorpha</taxon>
        <taxon>Strongyloidea</taxon>
        <taxon>Trichostrongylidae</taxon>
        <taxon>Haemonchus</taxon>
    </lineage>
</organism>
<feature type="region of interest" description="Disordered" evidence="1">
    <location>
        <begin position="46"/>
        <end position="68"/>
    </location>
</feature>
<feature type="compositionally biased region" description="Basic and acidic residues" evidence="1">
    <location>
        <begin position="54"/>
        <end position="68"/>
    </location>
</feature>
<protein>
    <submittedName>
        <fullName evidence="3">Transposase</fullName>
    </submittedName>
</protein>
<sequence length="68" mass="7982">MRHESSLHLNVNRWYMKASFVSLSAQIRSSNPTGYSGVSNDHVVRIYGSTKQNRQTDRERQKDRQTDR</sequence>
<reference evidence="3" key="1">
    <citation type="submission" date="2020-12" db="UniProtKB">
        <authorList>
            <consortium name="WormBaseParasite"/>
        </authorList>
    </citation>
    <scope>IDENTIFICATION</scope>
    <source>
        <strain evidence="3">MHco3</strain>
    </source>
</reference>
<name>A0A7I4YUW0_HAECO</name>
<evidence type="ECO:0000313" key="3">
    <source>
        <dbReference type="WBParaSite" id="HCON_00136760-00001"/>
    </source>
</evidence>
<dbReference type="WBParaSite" id="HCON_00136760-00001">
    <property type="protein sequence ID" value="HCON_00136760-00001"/>
    <property type="gene ID" value="HCON_00136760"/>
</dbReference>
<keyword evidence="2" id="KW-1185">Reference proteome</keyword>
<evidence type="ECO:0000256" key="1">
    <source>
        <dbReference type="SAM" id="MobiDB-lite"/>
    </source>
</evidence>